<feature type="repeat" description="PPR" evidence="3">
    <location>
        <begin position="9"/>
        <end position="43"/>
    </location>
</feature>
<evidence type="ECO:0000256" key="3">
    <source>
        <dbReference type="PROSITE-ProRule" id="PRU00708"/>
    </source>
</evidence>
<gene>
    <name evidence="4" type="ORF">CEY00_Acc07373</name>
</gene>
<dbReference type="InterPro" id="IPR011990">
    <property type="entry name" value="TPR-like_helical_dom_sf"/>
</dbReference>
<keyword evidence="2" id="KW-0677">Repeat</keyword>
<dbReference type="PROSITE" id="PS51375">
    <property type="entry name" value="PPR"/>
    <property type="match status" value="2"/>
</dbReference>
<reference evidence="4 5" key="1">
    <citation type="submission" date="2017-07" db="EMBL/GenBank/DDBJ databases">
        <title>An improved, manually edited Actinidia chinensis var. chinensis (kiwifruit) genome highlights the challenges associated with draft genomes and gene prediction in plants.</title>
        <authorList>
            <person name="Pilkington S."/>
            <person name="Crowhurst R."/>
            <person name="Hilario E."/>
            <person name="Nardozza S."/>
            <person name="Fraser L."/>
            <person name="Peng Y."/>
            <person name="Gunaseelan K."/>
            <person name="Simpson R."/>
            <person name="Tahir J."/>
            <person name="Deroles S."/>
            <person name="Templeton K."/>
            <person name="Luo Z."/>
            <person name="Davy M."/>
            <person name="Cheng C."/>
            <person name="Mcneilage M."/>
            <person name="Scaglione D."/>
            <person name="Liu Y."/>
            <person name="Zhang Q."/>
            <person name="Datson P."/>
            <person name="De Silva N."/>
            <person name="Gardiner S."/>
            <person name="Bassett H."/>
            <person name="Chagne D."/>
            <person name="Mccallum J."/>
            <person name="Dzierzon H."/>
            <person name="Deng C."/>
            <person name="Wang Y.-Y."/>
            <person name="Barron N."/>
            <person name="Manako K."/>
            <person name="Bowen J."/>
            <person name="Foster T."/>
            <person name="Erridge Z."/>
            <person name="Tiffin H."/>
            <person name="Waite C."/>
            <person name="Davies K."/>
            <person name="Grierson E."/>
            <person name="Laing W."/>
            <person name="Kirk R."/>
            <person name="Chen X."/>
            <person name="Wood M."/>
            <person name="Montefiori M."/>
            <person name="Brummell D."/>
            <person name="Schwinn K."/>
            <person name="Catanach A."/>
            <person name="Fullerton C."/>
            <person name="Li D."/>
            <person name="Meiyalaghan S."/>
            <person name="Nieuwenhuizen N."/>
            <person name="Read N."/>
            <person name="Prakash R."/>
            <person name="Hunter D."/>
            <person name="Zhang H."/>
            <person name="Mckenzie M."/>
            <person name="Knabel M."/>
            <person name="Harris A."/>
            <person name="Allan A."/>
            <person name="Chen A."/>
            <person name="Janssen B."/>
            <person name="Plunkett B."/>
            <person name="Dwamena C."/>
            <person name="Voogd C."/>
            <person name="Leif D."/>
            <person name="Lafferty D."/>
            <person name="Souleyre E."/>
            <person name="Varkonyi-Gasic E."/>
            <person name="Gambi F."/>
            <person name="Hanley J."/>
            <person name="Yao J.-L."/>
            <person name="Cheung J."/>
            <person name="David K."/>
            <person name="Warren B."/>
            <person name="Marsh K."/>
            <person name="Snowden K."/>
            <person name="Lin-Wang K."/>
            <person name="Brian L."/>
            <person name="Martinez-Sanchez M."/>
            <person name="Wang M."/>
            <person name="Ileperuma N."/>
            <person name="Macnee N."/>
            <person name="Campin R."/>
            <person name="Mcatee P."/>
            <person name="Drummond R."/>
            <person name="Espley R."/>
            <person name="Ireland H."/>
            <person name="Wu R."/>
            <person name="Atkinson R."/>
            <person name="Karunairetnam S."/>
            <person name="Bulley S."/>
            <person name="Chunkath S."/>
            <person name="Hanley Z."/>
            <person name="Storey R."/>
            <person name="Thrimawithana A."/>
            <person name="Thomson S."/>
            <person name="David C."/>
            <person name="Testolin R."/>
        </authorList>
    </citation>
    <scope>NUCLEOTIDE SEQUENCE [LARGE SCALE GENOMIC DNA]</scope>
    <source>
        <strain evidence="5">cv. Red5</strain>
        <tissue evidence="4">Young leaf</tissue>
    </source>
</reference>
<organism evidence="4 5">
    <name type="scientific">Actinidia chinensis var. chinensis</name>
    <name type="common">Chinese soft-hair kiwi</name>
    <dbReference type="NCBI Taxonomy" id="1590841"/>
    <lineage>
        <taxon>Eukaryota</taxon>
        <taxon>Viridiplantae</taxon>
        <taxon>Streptophyta</taxon>
        <taxon>Embryophyta</taxon>
        <taxon>Tracheophyta</taxon>
        <taxon>Spermatophyta</taxon>
        <taxon>Magnoliopsida</taxon>
        <taxon>eudicotyledons</taxon>
        <taxon>Gunneridae</taxon>
        <taxon>Pentapetalae</taxon>
        <taxon>asterids</taxon>
        <taxon>Ericales</taxon>
        <taxon>Actinidiaceae</taxon>
        <taxon>Actinidia</taxon>
    </lineage>
</organism>
<dbReference type="InParanoid" id="A0A2R6RC03"/>
<comment type="similarity">
    <text evidence="1">Belongs to the PPR family. P subfamily.</text>
</comment>
<dbReference type="NCBIfam" id="TIGR00756">
    <property type="entry name" value="PPR"/>
    <property type="match status" value="2"/>
</dbReference>
<dbReference type="InterPro" id="IPR002885">
    <property type="entry name" value="PPR_rpt"/>
</dbReference>
<evidence type="ECO:0000256" key="1">
    <source>
        <dbReference type="ARBA" id="ARBA00007626"/>
    </source>
</evidence>
<dbReference type="Pfam" id="PF13041">
    <property type="entry name" value="PPR_2"/>
    <property type="match status" value="1"/>
</dbReference>
<comment type="caution">
    <text evidence="4">The sequence shown here is derived from an EMBL/GenBank/DDBJ whole genome shotgun (WGS) entry which is preliminary data.</text>
</comment>
<dbReference type="EMBL" id="NKQK01000007">
    <property type="protein sequence ID" value="PSS26089.1"/>
    <property type="molecule type" value="Genomic_DNA"/>
</dbReference>
<name>A0A2R6RC03_ACTCC</name>
<dbReference type="Proteomes" id="UP000241394">
    <property type="component" value="Chromosome LG7"/>
</dbReference>
<evidence type="ECO:0000313" key="4">
    <source>
        <dbReference type="EMBL" id="PSS26089.1"/>
    </source>
</evidence>
<feature type="repeat" description="PPR" evidence="3">
    <location>
        <begin position="44"/>
        <end position="78"/>
    </location>
</feature>
<dbReference type="OMA" id="HAMCRAN"/>
<dbReference type="AlphaFoldDB" id="A0A2R6RC03"/>
<proteinExistence type="inferred from homology"/>
<sequence length="202" mass="22924">MWRMDLPPDECTYTSLINAYCVEGDIKSALHLQDEMIKKGFLPDVITYSVLINGLSKQAQTREAKQILFKMFYEESIPNDITYHTLIENCSNTEFQNVAVLMKGFCTRGLMNEADCKAFDLYKEMVQYGFVPHTVTVIALIKELFREGRSEDLSQVIANTLISCRVTDAELAKVLVEVNHKEGNMNAVFNVLTEMAKESSSK</sequence>
<reference evidence="5" key="2">
    <citation type="journal article" date="2018" name="BMC Genomics">
        <title>A manually annotated Actinidia chinensis var. chinensis (kiwifruit) genome highlights the challenges associated with draft genomes and gene prediction in plants.</title>
        <authorList>
            <person name="Pilkington S.M."/>
            <person name="Crowhurst R."/>
            <person name="Hilario E."/>
            <person name="Nardozza S."/>
            <person name="Fraser L."/>
            <person name="Peng Y."/>
            <person name="Gunaseelan K."/>
            <person name="Simpson R."/>
            <person name="Tahir J."/>
            <person name="Deroles S.C."/>
            <person name="Templeton K."/>
            <person name="Luo Z."/>
            <person name="Davy M."/>
            <person name="Cheng C."/>
            <person name="McNeilage M."/>
            <person name="Scaglione D."/>
            <person name="Liu Y."/>
            <person name="Zhang Q."/>
            <person name="Datson P."/>
            <person name="De Silva N."/>
            <person name="Gardiner S.E."/>
            <person name="Bassett H."/>
            <person name="Chagne D."/>
            <person name="McCallum J."/>
            <person name="Dzierzon H."/>
            <person name="Deng C."/>
            <person name="Wang Y.Y."/>
            <person name="Barron L."/>
            <person name="Manako K."/>
            <person name="Bowen J."/>
            <person name="Foster T.M."/>
            <person name="Erridge Z.A."/>
            <person name="Tiffin H."/>
            <person name="Waite C.N."/>
            <person name="Davies K.M."/>
            <person name="Grierson E.P."/>
            <person name="Laing W.A."/>
            <person name="Kirk R."/>
            <person name="Chen X."/>
            <person name="Wood M."/>
            <person name="Montefiori M."/>
            <person name="Brummell D.A."/>
            <person name="Schwinn K.E."/>
            <person name="Catanach A."/>
            <person name="Fullerton C."/>
            <person name="Li D."/>
            <person name="Meiyalaghan S."/>
            <person name="Nieuwenhuizen N."/>
            <person name="Read N."/>
            <person name="Prakash R."/>
            <person name="Hunter D."/>
            <person name="Zhang H."/>
            <person name="McKenzie M."/>
            <person name="Knabel M."/>
            <person name="Harris A."/>
            <person name="Allan A.C."/>
            <person name="Gleave A."/>
            <person name="Chen A."/>
            <person name="Janssen B.J."/>
            <person name="Plunkett B."/>
            <person name="Ampomah-Dwamena C."/>
            <person name="Voogd C."/>
            <person name="Leif D."/>
            <person name="Lafferty D."/>
            <person name="Souleyre E.J.F."/>
            <person name="Varkonyi-Gasic E."/>
            <person name="Gambi F."/>
            <person name="Hanley J."/>
            <person name="Yao J.L."/>
            <person name="Cheung J."/>
            <person name="David K.M."/>
            <person name="Warren B."/>
            <person name="Marsh K."/>
            <person name="Snowden K.C."/>
            <person name="Lin-Wang K."/>
            <person name="Brian L."/>
            <person name="Martinez-Sanchez M."/>
            <person name="Wang M."/>
            <person name="Ileperuma N."/>
            <person name="Macnee N."/>
            <person name="Campin R."/>
            <person name="McAtee P."/>
            <person name="Drummond R.S.M."/>
            <person name="Espley R.V."/>
            <person name="Ireland H.S."/>
            <person name="Wu R."/>
            <person name="Atkinson R.G."/>
            <person name="Karunairetnam S."/>
            <person name="Bulley S."/>
            <person name="Chunkath S."/>
            <person name="Hanley Z."/>
            <person name="Storey R."/>
            <person name="Thrimawithana A.H."/>
            <person name="Thomson S."/>
            <person name="David C."/>
            <person name="Testolin R."/>
            <person name="Huang H."/>
            <person name="Hellens R.P."/>
            <person name="Schaffer R.J."/>
        </authorList>
    </citation>
    <scope>NUCLEOTIDE SEQUENCE [LARGE SCALE GENOMIC DNA]</scope>
    <source>
        <strain evidence="5">cv. Red5</strain>
    </source>
</reference>
<accession>A0A2R6RC03</accession>
<evidence type="ECO:0000256" key="2">
    <source>
        <dbReference type="ARBA" id="ARBA00022737"/>
    </source>
</evidence>
<protein>
    <submittedName>
        <fullName evidence="4">Pentatricopeptide repeat-containing protein</fullName>
    </submittedName>
</protein>
<dbReference type="PANTHER" id="PTHR47941">
    <property type="entry name" value="PENTATRICOPEPTIDE REPEAT-CONTAINING PROTEIN 3, MITOCHONDRIAL"/>
    <property type="match status" value="1"/>
</dbReference>
<evidence type="ECO:0000313" key="5">
    <source>
        <dbReference type="Proteomes" id="UP000241394"/>
    </source>
</evidence>
<dbReference type="STRING" id="1590841.A0A2R6RC03"/>
<dbReference type="Gramene" id="PSS26089">
    <property type="protein sequence ID" value="PSS26089"/>
    <property type="gene ID" value="CEY00_Acc07373"/>
</dbReference>
<keyword evidence="5" id="KW-1185">Reference proteome</keyword>
<dbReference type="Gene3D" id="1.25.40.10">
    <property type="entry name" value="Tetratricopeptide repeat domain"/>
    <property type="match status" value="2"/>
</dbReference>
<dbReference type="OrthoDB" id="185373at2759"/>